<evidence type="ECO:0000256" key="5">
    <source>
        <dbReference type="ARBA" id="ARBA00012895"/>
    </source>
</evidence>
<dbReference type="FunFam" id="3.90.199.10:FF:000002">
    <property type="entry name" value="DNA topoisomerase 2"/>
    <property type="match status" value="1"/>
</dbReference>
<feature type="region of interest" description="Disordered" evidence="17">
    <location>
        <begin position="1240"/>
        <end position="1262"/>
    </location>
</feature>
<dbReference type="GO" id="GO:0005524">
    <property type="term" value="F:ATP binding"/>
    <property type="evidence" value="ECO:0007669"/>
    <property type="project" value="UniProtKB-UniRule"/>
</dbReference>
<feature type="compositionally biased region" description="Basic and acidic residues" evidence="17">
    <location>
        <begin position="1431"/>
        <end position="1440"/>
    </location>
</feature>
<dbReference type="FunFam" id="3.40.50.670:FF:000001">
    <property type="entry name" value="DNA topoisomerase 2"/>
    <property type="match status" value="2"/>
</dbReference>
<keyword evidence="13 14" id="KW-0413">Isomerase</keyword>
<organism evidence="20 21">
    <name type="scientific">Mortierella isabellina</name>
    <name type="common">Filamentous fungus</name>
    <name type="synonym">Umbelopsis isabellina</name>
    <dbReference type="NCBI Taxonomy" id="91625"/>
    <lineage>
        <taxon>Eukaryota</taxon>
        <taxon>Fungi</taxon>
        <taxon>Fungi incertae sedis</taxon>
        <taxon>Mucoromycota</taxon>
        <taxon>Mucoromycotina</taxon>
        <taxon>Umbelopsidomycetes</taxon>
        <taxon>Umbelopsidales</taxon>
        <taxon>Umbelopsidaceae</taxon>
        <taxon>Umbelopsis</taxon>
    </lineage>
</organism>
<dbReference type="EC" id="5.6.2.2" evidence="5 15"/>
<feature type="coiled-coil region" evidence="16">
    <location>
        <begin position="1081"/>
        <end position="1108"/>
    </location>
</feature>
<evidence type="ECO:0000256" key="6">
    <source>
        <dbReference type="ARBA" id="ARBA00019635"/>
    </source>
</evidence>
<dbReference type="PROSITE" id="PS52040">
    <property type="entry name" value="TOPO_IIA"/>
    <property type="match status" value="1"/>
</dbReference>
<dbReference type="InterPro" id="IPR006171">
    <property type="entry name" value="TOPRIM_dom"/>
</dbReference>
<feature type="compositionally biased region" description="Basic residues" evidence="17">
    <location>
        <begin position="27"/>
        <end position="38"/>
    </location>
</feature>
<keyword evidence="9 15" id="KW-0067">ATP-binding</keyword>
<keyword evidence="21" id="KW-1185">Reference proteome</keyword>
<dbReference type="InterPro" id="IPR034157">
    <property type="entry name" value="TOPRIM_TopoII"/>
</dbReference>
<feature type="active site" description="O-(5'-phospho-DNA)-tyrosine intermediate" evidence="14">
    <location>
        <position position="855"/>
    </location>
</feature>
<dbReference type="Gene3D" id="3.30.1490.30">
    <property type="match status" value="1"/>
</dbReference>
<feature type="compositionally biased region" description="Basic residues" evidence="17">
    <location>
        <begin position="1243"/>
        <end position="1257"/>
    </location>
</feature>
<dbReference type="InterPro" id="IPR001154">
    <property type="entry name" value="TopoII_euk"/>
</dbReference>
<dbReference type="SMART" id="SM00433">
    <property type="entry name" value="TOP2c"/>
    <property type="match status" value="1"/>
</dbReference>
<dbReference type="Pfam" id="PF01751">
    <property type="entry name" value="Toprim"/>
    <property type="match status" value="1"/>
</dbReference>
<dbReference type="InterPro" id="IPR031660">
    <property type="entry name" value="TOPRIM_C"/>
</dbReference>
<feature type="compositionally biased region" description="Low complexity" evidence="17">
    <location>
        <begin position="61"/>
        <end position="75"/>
    </location>
</feature>
<feature type="compositionally biased region" description="Low complexity" evidence="17">
    <location>
        <begin position="1346"/>
        <end position="1358"/>
    </location>
</feature>
<dbReference type="GO" id="GO:0000712">
    <property type="term" value="P:resolution of meiotic recombination intermediates"/>
    <property type="evidence" value="ECO:0007669"/>
    <property type="project" value="TreeGrafter"/>
</dbReference>
<dbReference type="SUPFAM" id="SSF54211">
    <property type="entry name" value="Ribosomal protein S5 domain 2-like"/>
    <property type="match status" value="1"/>
</dbReference>
<dbReference type="PROSITE" id="PS50880">
    <property type="entry name" value="TOPRIM"/>
    <property type="match status" value="1"/>
</dbReference>
<comment type="cofactor">
    <cofactor evidence="3">
        <name>Mg(2+)</name>
        <dbReference type="ChEBI" id="CHEBI:18420"/>
    </cofactor>
</comment>
<evidence type="ECO:0000256" key="17">
    <source>
        <dbReference type="SAM" id="MobiDB-lite"/>
    </source>
</evidence>
<dbReference type="CDD" id="cd16930">
    <property type="entry name" value="HATPase_TopII-like"/>
    <property type="match status" value="1"/>
</dbReference>
<dbReference type="InterPro" id="IPR013757">
    <property type="entry name" value="Topo_IIA_A_a_sf"/>
</dbReference>
<evidence type="ECO:0000259" key="18">
    <source>
        <dbReference type="PROSITE" id="PS50880"/>
    </source>
</evidence>
<dbReference type="CDD" id="cd03365">
    <property type="entry name" value="TOPRIM_TopoIIA"/>
    <property type="match status" value="1"/>
</dbReference>
<dbReference type="FunFam" id="3.30.1490.30:FF:000001">
    <property type="entry name" value="DNA topoisomerase 2"/>
    <property type="match status" value="1"/>
</dbReference>
<evidence type="ECO:0000256" key="2">
    <source>
        <dbReference type="ARBA" id="ARBA00001913"/>
    </source>
</evidence>
<dbReference type="PANTHER" id="PTHR10169">
    <property type="entry name" value="DNA TOPOISOMERASE/GYRASE"/>
    <property type="match status" value="1"/>
</dbReference>
<dbReference type="GO" id="GO:0006265">
    <property type="term" value="P:DNA topological change"/>
    <property type="evidence" value="ECO:0007669"/>
    <property type="project" value="UniProtKB-UniRule"/>
</dbReference>
<dbReference type="PRINTS" id="PR01158">
    <property type="entry name" value="TOPISMRASEII"/>
</dbReference>
<evidence type="ECO:0000256" key="11">
    <source>
        <dbReference type="ARBA" id="ARBA00023029"/>
    </source>
</evidence>
<dbReference type="InterPro" id="IPR013760">
    <property type="entry name" value="Topo_IIA-like_dom_sf"/>
</dbReference>
<gene>
    <name evidence="20" type="ORF">INT43_004479</name>
</gene>
<evidence type="ECO:0000256" key="13">
    <source>
        <dbReference type="ARBA" id="ARBA00023235"/>
    </source>
</evidence>
<dbReference type="OrthoDB" id="276498at2759"/>
<dbReference type="Gene3D" id="3.40.50.670">
    <property type="match status" value="1"/>
</dbReference>
<dbReference type="InterPro" id="IPR036890">
    <property type="entry name" value="HATPase_C_sf"/>
</dbReference>
<dbReference type="InterPro" id="IPR018522">
    <property type="entry name" value="TopoIIA_CS"/>
</dbReference>
<dbReference type="GO" id="GO:0000819">
    <property type="term" value="P:sister chromatid segregation"/>
    <property type="evidence" value="ECO:0007669"/>
    <property type="project" value="TreeGrafter"/>
</dbReference>
<comment type="catalytic activity">
    <reaction evidence="1 14 15">
        <text>ATP-dependent breakage, passage and rejoining of double-stranded DNA.</text>
        <dbReference type="EC" id="5.6.2.2"/>
    </reaction>
</comment>
<accession>A0A8H7U747</accession>
<feature type="compositionally biased region" description="Polar residues" evidence="17">
    <location>
        <begin position="1447"/>
        <end position="1466"/>
    </location>
</feature>
<dbReference type="Gene3D" id="1.10.268.10">
    <property type="entry name" value="Topoisomerase, domain 3"/>
    <property type="match status" value="1"/>
</dbReference>
<reference evidence="20" key="1">
    <citation type="submission" date="2020-12" db="EMBL/GenBank/DDBJ databases">
        <title>Metabolic potential, ecology and presence of endohyphal bacteria is reflected in genomic diversity of Mucoromycotina.</title>
        <authorList>
            <person name="Muszewska A."/>
            <person name="Okrasinska A."/>
            <person name="Steczkiewicz K."/>
            <person name="Drgas O."/>
            <person name="Orlowska M."/>
            <person name="Perlinska-Lenart U."/>
            <person name="Aleksandrzak-Piekarczyk T."/>
            <person name="Szatraj K."/>
            <person name="Zielenkiewicz U."/>
            <person name="Pilsyk S."/>
            <person name="Malc E."/>
            <person name="Mieczkowski P."/>
            <person name="Kruszewska J.S."/>
            <person name="Biernat P."/>
            <person name="Pawlowska J."/>
        </authorList>
    </citation>
    <scope>NUCLEOTIDE SEQUENCE</scope>
    <source>
        <strain evidence="20">WA0000067209</strain>
    </source>
</reference>
<dbReference type="GO" id="GO:0003677">
    <property type="term" value="F:DNA binding"/>
    <property type="evidence" value="ECO:0007669"/>
    <property type="project" value="UniProtKB-UniRule"/>
</dbReference>
<comment type="caution">
    <text evidence="20">The sequence shown here is derived from an EMBL/GenBank/DDBJ whole genome shotgun (WGS) entry which is preliminary data.</text>
</comment>
<keyword evidence="8 15" id="KW-0547">Nucleotide-binding</keyword>
<dbReference type="InterPro" id="IPR013759">
    <property type="entry name" value="Topo_IIA_B_C"/>
</dbReference>
<dbReference type="GO" id="GO:0046872">
    <property type="term" value="F:metal ion binding"/>
    <property type="evidence" value="ECO:0007669"/>
    <property type="project" value="UniProtKB-KW"/>
</dbReference>
<dbReference type="SUPFAM" id="SSF56719">
    <property type="entry name" value="Type II DNA topoisomerase"/>
    <property type="match status" value="1"/>
</dbReference>
<evidence type="ECO:0000313" key="21">
    <source>
        <dbReference type="Proteomes" id="UP000654370"/>
    </source>
</evidence>
<dbReference type="InterPro" id="IPR001241">
    <property type="entry name" value="Topo_IIA"/>
</dbReference>
<name>A0A8H7U747_MORIS</name>
<feature type="domain" description="Toprim" evidence="18">
    <location>
        <begin position="517"/>
        <end position="631"/>
    </location>
</feature>
<keyword evidence="7" id="KW-0479">Metal-binding</keyword>
<dbReference type="CDD" id="cd03481">
    <property type="entry name" value="TopoIIA_Trans_ScTopoIIA"/>
    <property type="match status" value="1"/>
</dbReference>
<evidence type="ECO:0000256" key="15">
    <source>
        <dbReference type="RuleBase" id="RU362094"/>
    </source>
</evidence>
<dbReference type="FunFam" id="3.30.1360.40:FF:000003">
    <property type="entry name" value="DNA topoisomerase 2"/>
    <property type="match status" value="1"/>
</dbReference>
<dbReference type="GO" id="GO:0005634">
    <property type="term" value="C:nucleus"/>
    <property type="evidence" value="ECO:0007669"/>
    <property type="project" value="TreeGrafter"/>
</dbReference>
<protein>
    <recommendedName>
        <fullName evidence="6 15">DNA topoisomerase 2</fullName>
        <ecNumber evidence="5 15">5.6.2.2</ecNumber>
    </recommendedName>
</protein>
<dbReference type="InterPro" id="IPR020568">
    <property type="entry name" value="Ribosomal_Su5_D2-typ_SF"/>
</dbReference>
<comment type="function">
    <text evidence="15">Control of topological states of DNA by transient breakage and subsequent rejoining of DNA strands. Topoisomerase II makes double-strand breaks.</text>
</comment>
<dbReference type="Gene3D" id="3.30.565.10">
    <property type="entry name" value="Histidine kinase-like ATPase, C-terminal domain"/>
    <property type="match status" value="1"/>
</dbReference>
<evidence type="ECO:0000313" key="20">
    <source>
        <dbReference type="EMBL" id="KAG2173106.1"/>
    </source>
</evidence>
<proteinExistence type="inferred from homology"/>
<dbReference type="Gene3D" id="3.90.199.10">
    <property type="entry name" value="Topoisomerase II, domain 5"/>
    <property type="match status" value="1"/>
</dbReference>
<evidence type="ECO:0000256" key="16">
    <source>
        <dbReference type="SAM" id="Coils"/>
    </source>
</evidence>
<dbReference type="SUPFAM" id="SSF55874">
    <property type="entry name" value="ATPase domain of HSP90 chaperone/DNA topoisomerase II/histidine kinase"/>
    <property type="match status" value="1"/>
</dbReference>
<feature type="domain" description="Topo IIA-type catalytic" evidence="19">
    <location>
        <begin position="765"/>
        <end position="1216"/>
    </location>
</feature>
<feature type="compositionally biased region" description="Polar residues" evidence="17">
    <location>
        <begin position="1159"/>
        <end position="1168"/>
    </location>
</feature>
<feature type="region of interest" description="Disordered" evidence="17">
    <location>
        <begin position="1330"/>
        <end position="1529"/>
    </location>
</feature>
<evidence type="ECO:0000259" key="19">
    <source>
        <dbReference type="PROSITE" id="PS52040"/>
    </source>
</evidence>
<evidence type="ECO:0000256" key="14">
    <source>
        <dbReference type="PROSITE-ProRule" id="PRU01384"/>
    </source>
</evidence>
<evidence type="ECO:0000256" key="4">
    <source>
        <dbReference type="ARBA" id="ARBA00011080"/>
    </source>
</evidence>
<dbReference type="Pfam" id="PF00204">
    <property type="entry name" value="DNA_gyraseB"/>
    <property type="match status" value="1"/>
</dbReference>
<comment type="similarity">
    <text evidence="4 15">Belongs to the type II topoisomerase family.</text>
</comment>
<feature type="region of interest" description="Disordered" evidence="17">
    <location>
        <begin position="1"/>
        <end position="79"/>
    </location>
</feature>
<keyword evidence="16" id="KW-0175">Coiled coil</keyword>
<dbReference type="InterPro" id="IPR014721">
    <property type="entry name" value="Ribsml_uS5_D2-typ_fold_subgr"/>
</dbReference>
<dbReference type="GO" id="GO:0003918">
    <property type="term" value="F:DNA topoisomerase type II (double strand cut, ATP-hydrolyzing) activity"/>
    <property type="evidence" value="ECO:0007669"/>
    <property type="project" value="UniProtKB-UniRule"/>
</dbReference>
<evidence type="ECO:0000256" key="3">
    <source>
        <dbReference type="ARBA" id="ARBA00001946"/>
    </source>
</evidence>
<evidence type="ECO:0000256" key="1">
    <source>
        <dbReference type="ARBA" id="ARBA00000185"/>
    </source>
</evidence>
<feature type="compositionally biased region" description="Low complexity" evidence="17">
    <location>
        <begin position="7"/>
        <end position="16"/>
    </location>
</feature>
<dbReference type="FunFam" id="3.30.565.10:FF:000004">
    <property type="entry name" value="DNA topoisomerase 2"/>
    <property type="match status" value="1"/>
</dbReference>
<dbReference type="InterPro" id="IPR013506">
    <property type="entry name" value="Topo_IIA_bsu_dom2"/>
</dbReference>
<comment type="subunit">
    <text evidence="15">Homodimer.</text>
</comment>
<dbReference type="SMART" id="SM00434">
    <property type="entry name" value="TOP4c"/>
    <property type="match status" value="1"/>
</dbReference>
<dbReference type="PANTHER" id="PTHR10169:SF38">
    <property type="entry name" value="DNA TOPOISOMERASE 2"/>
    <property type="match status" value="1"/>
</dbReference>
<evidence type="ECO:0000256" key="9">
    <source>
        <dbReference type="ARBA" id="ARBA00022840"/>
    </source>
</evidence>
<dbReference type="EMBL" id="JAEPQZ010000015">
    <property type="protein sequence ID" value="KAG2173106.1"/>
    <property type="molecule type" value="Genomic_DNA"/>
</dbReference>
<evidence type="ECO:0000256" key="7">
    <source>
        <dbReference type="ARBA" id="ARBA00022723"/>
    </source>
</evidence>
<dbReference type="InterPro" id="IPR050634">
    <property type="entry name" value="DNA_Topoisomerase_II"/>
</dbReference>
<feature type="compositionally biased region" description="Low complexity" evidence="17">
    <location>
        <begin position="1511"/>
        <end position="1527"/>
    </location>
</feature>
<dbReference type="InterPro" id="IPR002205">
    <property type="entry name" value="Topo_IIA_dom_A"/>
</dbReference>
<dbReference type="InterPro" id="IPR013758">
    <property type="entry name" value="Topo_IIA_A/C_ab"/>
</dbReference>
<keyword evidence="11 14" id="KW-0799">Topoisomerase</keyword>
<dbReference type="Pfam" id="PF00521">
    <property type="entry name" value="DNA_topoisoIV"/>
    <property type="match status" value="1"/>
</dbReference>
<dbReference type="Proteomes" id="UP000654370">
    <property type="component" value="Unassembled WGS sequence"/>
</dbReference>
<keyword evidence="12 14" id="KW-0238">DNA-binding</keyword>
<feature type="region of interest" description="Disordered" evidence="17">
    <location>
        <begin position="1148"/>
        <end position="1168"/>
    </location>
</feature>
<dbReference type="PRINTS" id="PR00418">
    <property type="entry name" value="TPI2FAMILY"/>
</dbReference>
<evidence type="ECO:0000256" key="10">
    <source>
        <dbReference type="ARBA" id="ARBA00022842"/>
    </source>
</evidence>
<dbReference type="Pfam" id="PF16898">
    <property type="entry name" value="TOPRIM_C"/>
    <property type="match status" value="1"/>
</dbReference>
<dbReference type="PROSITE" id="PS00177">
    <property type="entry name" value="TOPOISOMERASE_II"/>
    <property type="match status" value="1"/>
</dbReference>
<comment type="cofactor">
    <cofactor evidence="2">
        <name>Ca(2+)</name>
        <dbReference type="ChEBI" id="CHEBI:29108"/>
    </cofactor>
</comment>
<evidence type="ECO:0000256" key="8">
    <source>
        <dbReference type="ARBA" id="ARBA00022741"/>
    </source>
</evidence>
<keyword evidence="10" id="KW-0460">Magnesium</keyword>
<evidence type="ECO:0000256" key="12">
    <source>
        <dbReference type="ARBA" id="ARBA00023125"/>
    </source>
</evidence>
<dbReference type="Gene3D" id="3.30.1360.40">
    <property type="match status" value="1"/>
</dbReference>
<sequence length="1545" mass="174257">MSDSESDFAASASDSDGYVEQQPSTPKPKKVVKKKPAPKKAEKKSNAEPMSGISTPNAVDSTPSTPSMTSGSATPKTKTIEEIYKRKSQLEHILLRPDTYIGSVEEEKKEMWIFENEKIVKKEISFVPGLYKIIDEILIRDPQMSEIRIEVNREENRISVWNNGQGIPIEIHKEEKIYVPEMIFGHLLTSSNYDDEEEKLFGGRNGYGAKLCNIFSTEFIVRTADKERQLKYEQVFNDNMSKKKAPKITKNSKGEEYTEIIFKPDLSKFNLTELSEDFEKLIQKRAYDLAGCVKRGRKENFRVKFNKQKILINSFEAYSKLYADSTESTGEEDDKSKNNKIIFDTMSNNERWQVGFAVSDGQFTQASGFWVSFVNSICTSKGGTHVNDVADKLASAIKAEIEKKRKGDKKVKPFHIRNYMSLYVNCLIPNPAFDSQTKETMITNKSQINRTNEYKPHEKFLEKVVKSGIVEKIIKWAEFKQSEQMAKADGSKLQRRINVPKLDDANLAGVKGQSKHCTLILTEGDSAKALVLGGLSVVGRDKYGVFPLRGKLLNVRDANMTAIQNNTEIQHIKTILGLKHNKKYTSVDELRYGSLMIMTDQDHDGSHIKGLIINFIDEMFPSLLDIPGFLLEFITPIIKCKKRGSSEVISFFTIPEYENWALQNNKNKEWEPKYFKGLGTSDKKDAREYFSKLEMHKKSFGVPAPGDRQLIEMAFSKKKAAERKDWLAQYEPGTFMDHSVKEISIANFINQELMLFSMADNIRSIPSMVDGLKPGQRKVLYGTIKSRKKGEIKVAQLASSVSEATKYHHGEQSVQATIVGMAQDYVGSNNINLLVPAGQFGTRHEGGKDAASARYINTKLSKVTRTIFHVDDDPLLNYLLEENKSIEPQWYMPILPMVLVNGADGIGTGWSTTIPNYNPKDIVNNLMRMMDGGEVQSMQPWYRGYKGEITPAGDKKFNVSGNATINDDETVTISELPIRVWTRSFKEQLEVMRDPKDKKPDILIDDFFDNCTDSTVEFTLYLPDNQLAKVERNGPVNAFKLQGTINTGNMVCFDSEGRIKRYDSAEAILREFYDLRLSYYQKRKAKLIEKLQDEYERFDNKAKFTELVIEKKLIYVNRNEEDVIKDFEKHGLKRIYPKKDMKRDILAKEDHDEEETPSDEQQSATGDNGYNYLFDINVRGFTRQKLEILRKQRLKKLEELQLCMDKAPKTFWREDLKNFMAEWDEMLEEDARMLEMIQPRQQGTKKRRKPKVSRVKKEKTTVTTSANGDVDMLQVETTVTKTSKKSKQTTIDGLFKPVTNDSPLMTMDDSSMLGAPDVFMDQLESMQDVGLDYNFDDPEPSPLVEPSPVVEESTPASSTSVAGDFAESEKPSSTNTPIAHSPVDDSPEDATGSPLVADSPALSSPQAKSPALSSPAVEQDGSKKNKKKRTRTESDGDQGAKKKRPNNDATNIDSPLPTEDTQSAASSPAVDGNKKPASTVTSDDTDPFDYPFDTTPIPPPSKVKKAPVPKPAAKPATSTATSTAKPSRVVKTKVKYVELSDDDSD</sequence>
<dbReference type="Gene3D" id="3.30.230.10">
    <property type="match status" value="1"/>
</dbReference>